<sequence length="388" mass="43048">MAISNITSITTGESVTGSPHGAGSIRRTAHGASGVDRAGRQSTDFADLSEQIRQAGLLRRRRVYYWSKFWLITLALAALVALFIRGGDTWWQMPLAAVFAVAFTRAAFLGHDAAHRQVFQSGRWNNWASLVVGNLFVGMSVGWWNSKHNRHHANPNRVGFDPDLNIPVVEPGALMELRDRSRLVRWTLDHQSVGFFPFLFFQGVILHISSFERVFGRGSVPHRAVEISLMLLRLGGFIGLTFLVLSPGRAGTFLGIEFAVFGFYLGAVFAINHMGMPLVSKNQKLDFFRRQVLTGRNIRGGHFTAFTMGGLNYQIEHHLFPSMARPQLRHAAPLVQAFCLERGVPYTETGVREAFRSVTAYIDGVGLGHQDPFECPMIVGRLTATPVG</sequence>
<dbReference type="InterPro" id="IPR005804">
    <property type="entry name" value="FA_desaturase_dom"/>
</dbReference>
<keyword evidence="5" id="KW-1185">Reference proteome</keyword>
<feature type="domain" description="Fatty acid desaturase" evidence="3">
    <location>
        <begin position="89"/>
        <end position="349"/>
    </location>
</feature>
<evidence type="ECO:0000256" key="2">
    <source>
        <dbReference type="SAM" id="Phobius"/>
    </source>
</evidence>
<comment type="caution">
    <text evidence="4">The sequence shown here is derived from an EMBL/GenBank/DDBJ whole genome shotgun (WGS) entry which is preliminary data.</text>
</comment>
<keyword evidence="2" id="KW-0812">Transmembrane</keyword>
<keyword evidence="2" id="KW-1133">Transmembrane helix</keyword>
<protein>
    <submittedName>
        <fullName evidence="4">Fatty acid desaturase family protein</fullName>
    </submittedName>
</protein>
<dbReference type="PIRSF" id="PIRSF015921">
    <property type="entry name" value="FA_sphinglp_des"/>
    <property type="match status" value="1"/>
</dbReference>
<feature type="transmembrane region" description="Helical" evidence="2">
    <location>
        <begin position="251"/>
        <end position="271"/>
    </location>
</feature>
<feature type="compositionally biased region" description="Polar residues" evidence="1">
    <location>
        <begin position="1"/>
        <end position="17"/>
    </location>
</feature>
<evidence type="ECO:0000313" key="5">
    <source>
        <dbReference type="Proteomes" id="UP001595900"/>
    </source>
</evidence>
<feature type="transmembrane region" description="Helical" evidence="2">
    <location>
        <begin position="227"/>
        <end position="245"/>
    </location>
</feature>
<accession>A0ABV8Q4E8</accession>
<organism evidence="4 5">
    <name type="scientific">Gryllotalpicola reticulitermitis</name>
    <dbReference type="NCBI Taxonomy" id="1184153"/>
    <lineage>
        <taxon>Bacteria</taxon>
        <taxon>Bacillati</taxon>
        <taxon>Actinomycetota</taxon>
        <taxon>Actinomycetes</taxon>
        <taxon>Micrococcales</taxon>
        <taxon>Microbacteriaceae</taxon>
        <taxon>Gryllotalpicola</taxon>
    </lineage>
</organism>
<evidence type="ECO:0000313" key="4">
    <source>
        <dbReference type="EMBL" id="MFC4242689.1"/>
    </source>
</evidence>
<dbReference type="Pfam" id="PF00487">
    <property type="entry name" value="FA_desaturase"/>
    <property type="match status" value="1"/>
</dbReference>
<feature type="transmembrane region" description="Helical" evidence="2">
    <location>
        <begin position="195"/>
        <end position="215"/>
    </location>
</feature>
<dbReference type="Proteomes" id="UP001595900">
    <property type="component" value="Unassembled WGS sequence"/>
</dbReference>
<dbReference type="InterPro" id="IPR012171">
    <property type="entry name" value="Fatty_acid_desaturase"/>
</dbReference>
<feature type="transmembrane region" description="Helical" evidence="2">
    <location>
        <begin position="63"/>
        <end position="84"/>
    </location>
</feature>
<feature type="transmembrane region" description="Helical" evidence="2">
    <location>
        <begin position="124"/>
        <end position="144"/>
    </location>
</feature>
<feature type="region of interest" description="Disordered" evidence="1">
    <location>
        <begin position="1"/>
        <end position="38"/>
    </location>
</feature>
<dbReference type="PANTHER" id="PTHR19353">
    <property type="entry name" value="FATTY ACID DESATURASE 2"/>
    <property type="match status" value="1"/>
</dbReference>
<gene>
    <name evidence="4" type="ORF">ACFOYW_04825</name>
</gene>
<dbReference type="PANTHER" id="PTHR19353:SF19">
    <property type="entry name" value="DELTA(5) FATTY ACID DESATURASE C-RELATED"/>
    <property type="match status" value="1"/>
</dbReference>
<evidence type="ECO:0000259" key="3">
    <source>
        <dbReference type="Pfam" id="PF00487"/>
    </source>
</evidence>
<dbReference type="CDD" id="cd03506">
    <property type="entry name" value="Delta6-FADS-like"/>
    <property type="match status" value="1"/>
</dbReference>
<name>A0ABV8Q4E8_9MICO</name>
<dbReference type="RefSeq" id="WP_390227575.1">
    <property type="nucleotide sequence ID" value="NZ_JBHSCN010000003.1"/>
</dbReference>
<keyword evidence="2" id="KW-0472">Membrane</keyword>
<reference evidence="5" key="1">
    <citation type="journal article" date="2019" name="Int. J. Syst. Evol. Microbiol.">
        <title>The Global Catalogue of Microorganisms (GCM) 10K type strain sequencing project: providing services to taxonomists for standard genome sequencing and annotation.</title>
        <authorList>
            <consortium name="The Broad Institute Genomics Platform"/>
            <consortium name="The Broad Institute Genome Sequencing Center for Infectious Disease"/>
            <person name="Wu L."/>
            <person name="Ma J."/>
        </authorList>
    </citation>
    <scope>NUCLEOTIDE SEQUENCE [LARGE SCALE GENOMIC DNA]</scope>
    <source>
        <strain evidence="5">CGMCC 1.10363</strain>
    </source>
</reference>
<proteinExistence type="predicted"/>
<feature type="transmembrane region" description="Helical" evidence="2">
    <location>
        <begin position="90"/>
        <end position="112"/>
    </location>
</feature>
<evidence type="ECO:0000256" key="1">
    <source>
        <dbReference type="SAM" id="MobiDB-lite"/>
    </source>
</evidence>
<dbReference type="EMBL" id="JBHSCN010000003">
    <property type="protein sequence ID" value="MFC4242689.1"/>
    <property type="molecule type" value="Genomic_DNA"/>
</dbReference>